<dbReference type="Gene3D" id="2.130.10.10">
    <property type="entry name" value="YVTN repeat-like/Quinoprotein amine dehydrogenase"/>
    <property type="match status" value="2"/>
</dbReference>
<dbReference type="RefSeq" id="WP_379515702.1">
    <property type="nucleotide sequence ID" value="NZ_JBHSPA010000023.1"/>
</dbReference>
<dbReference type="GO" id="GO:0004674">
    <property type="term" value="F:protein serine/threonine kinase activity"/>
    <property type="evidence" value="ECO:0007669"/>
    <property type="project" value="UniProtKB-KW"/>
</dbReference>
<dbReference type="Pfam" id="PF00400">
    <property type="entry name" value="WD40"/>
    <property type="match status" value="2"/>
</dbReference>
<dbReference type="PROSITE" id="PS00107">
    <property type="entry name" value="PROTEIN_KINASE_ATP"/>
    <property type="match status" value="1"/>
</dbReference>
<dbReference type="InterPro" id="IPR015943">
    <property type="entry name" value="WD40/YVTN_repeat-like_dom_sf"/>
</dbReference>
<accession>A0ABW1CMR8</accession>
<dbReference type="InterPro" id="IPR000719">
    <property type="entry name" value="Prot_kinase_dom"/>
</dbReference>
<evidence type="ECO:0000256" key="2">
    <source>
        <dbReference type="ARBA" id="ARBA00012513"/>
    </source>
</evidence>
<keyword evidence="4 7" id="KW-0547">Nucleotide-binding</keyword>
<evidence type="ECO:0000256" key="4">
    <source>
        <dbReference type="ARBA" id="ARBA00022741"/>
    </source>
</evidence>
<proteinExistence type="inferred from homology"/>
<evidence type="ECO:0000256" key="3">
    <source>
        <dbReference type="ARBA" id="ARBA00022679"/>
    </source>
</evidence>
<dbReference type="SMART" id="SM00320">
    <property type="entry name" value="WD40"/>
    <property type="match status" value="6"/>
</dbReference>
<dbReference type="EC" id="2.7.11.1" evidence="2"/>
<dbReference type="InterPro" id="IPR050660">
    <property type="entry name" value="NEK_Ser/Thr_kinase"/>
</dbReference>
<dbReference type="Gene3D" id="3.30.200.20">
    <property type="entry name" value="Phosphorylase Kinase, domain 1"/>
    <property type="match status" value="1"/>
</dbReference>
<dbReference type="PROSITE" id="PS50011">
    <property type="entry name" value="PROTEIN_KINASE_DOM"/>
    <property type="match status" value="1"/>
</dbReference>
<dbReference type="PANTHER" id="PTHR43671">
    <property type="entry name" value="SERINE/THREONINE-PROTEIN KINASE NEK"/>
    <property type="match status" value="1"/>
</dbReference>
<dbReference type="InterPro" id="IPR011047">
    <property type="entry name" value="Quinoprotein_ADH-like_sf"/>
</dbReference>
<dbReference type="SUPFAM" id="SSF50998">
    <property type="entry name" value="Quinoprotein alcohol dehydrogenase-like"/>
    <property type="match status" value="1"/>
</dbReference>
<dbReference type="EMBL" id="JBHSPA010000023">
    <property type="protein sequence ID" value="MFC5826200.1"/>
    <property type="molecule type" value="Genomic_DNA"/>
</dbReference>
<reference evidence="10" key="1">
    <citation type="journal article" date="2019" name="Int. J. Syst. Evol. Microbiol.">
        <title>The Global Catalogue of Microorganisms (GCM) 10K type strain sequencing project: providing services to taxonomists for standard genome sequencing and annotation.</title>
        <authorList>
            <consortium name="The Broad Institute Genomics Platform"/>
            <consortium name="The Broad Institute Genome Sequencing Center for Infectious Disease"/>
            <person name="Wu L."/>
            <person name="Ma J."/>
        </authorList>
    </citation>
    <scope>NUCLEOTIDE SEQUENCE [LARGE SCALE GENOMIC DNA]</scope>
    <source>
        <strain evidence="10">CCUG 53903</strain>
    </source>
</reference>
<evidence type="ECO:0000313" key="9">
    <source>
        <dbReference type="EMBL" id="MFC5826200.1"/>
    </source>
</evidence>
<dbReference type="Pfam" id="PF00069">
    <property type="entry name" value="Pkinase"/>
    <property type="match status" value="1"/>
</dbReference>
<name>A0ABW1CMR8_9ACTN</name>
<keyword evidence="5 9" id="KW-0418">Kinase</keyword>
<dbReference type="InterPro" id="IPR001680">
    <property type="entry name" value="WD40_rpt"/>
</dbReference>
<protein>
    <recommendedName>
        <fullName evidence="2">non-specific serine/threonine protein kinase</fullName>
        <ecNumber evidence="2">2.7.11.1</ecNumber>
    </recommendedName>
</protein>
<feature type="binding site" evidence="7">
    <location>
        <position position="42"/>
    </location>
    <ligand>
        <name>ATP</name>
        <dbReference type="ChEBI" id="CHEBI:30616"/>
    </ligand>
</feature>
<evidence type="ECO:0000256" key="1">
    <source>
        <dbReference type="ARBA" id="ARBA00010886"/>
    </source>
</evidence>
<gene>
    <name evidence="9" type="ORF">ACFPZ3_20225</name>
</gene>
<comment type="similarity">
    <text evidence="1">Belongs to the protein kinase superfamily. NEK Ser/Thr protein kinase family. NIMA subfamily.</text>
</comment>
<dbReference type="PROSITE" id="PS00108">
    <property type="entry name" value="PROTEIN_KINASE_ST"/>
    <property type="match status" value="1"/>
</dbReference>
<dbReference type="InterPro" id="IPR017441">
    <property type="entry name" value="Protein_kinase_ATP_BS"/>
</dbReference>
<keyword evidence="10" id="KW-1185">Reference proteome</keyword>
<evidence type="ECO:0000256" key="5">
    <source>
        <dbReference type="ARBA" id="ARBA00022777"/>
    </source>
</evidence>
<sequence>MGEDLQRISAGRYRVLGLLGKGGMGAVWRALDVELGRPVAVKELRLPEHVSEQDRRNLYARMEREAKAAARSKHPGIVTVYNRLVGDDGRPWIVMELIQGGSLEDLLQREGRLPVAHVADIGMKILDALIAAHAAGVIHRDLKPANILLEGDRVVVTDFGIAALEGDPALTMSGAVLGTPTFMSPEQVCGLTATAASDLWSLGATLYTAVEGRPPFSGRTLSSLFVAIATQDPAPQRHSGRLTAVLDELLRKNSAERLTAEAARERLRLLATTSEPNSSAPVSPGAVLVGSSGPASSGIAPAAGPSTNVAPPPTLVEKPIMDRPHPPPRRLVRSRKVIIPLTVVLALATSAAVWLMRGPSETGPPATQTWFPRTVRLPIENYGYGLALSPDGKTVALGGDDGIDFWDLASRQGSGPPIQPTGALRAGGTMAFSPDGRLLAATDDGRQDVDVRTFDQVRLWDVRSHQQIGKTFGRPLDTVGSLSFSPDGQTLATSHQDETRLWNLTTQRQIGASFPNNAAGPVTFLDQTGKLLATDHDLTVWNIKTRRKSGRPFMPLSVNLCDLVAVSPNGKVLAAATNDHEIKLFSVNSRKKISNPIKITASPPYEDVIASLSFSPDGRLLISAGSTVRIWNVKTGRQVGPTLTGKPVIAGFGPWRSAVVSPDGRSLITVGDHALEVWDIRRAYQ</sequence>
<organism evidence="9 10">
    <name type="scientific">Nonomuraea insulae</name>
    <dbReference type="NCBI Taxonomy" id="1616787"/>
    <lineage>
        <taxon>Bacteria</taxon>
        <taxon>Bacillati</taxon>
        <taxon>Actinomycetota</taxon>
        <taxon>Actinomycetes</taxon>
        <taxon>Streptosporangiales</taxon>
        <taxon>Streptosporangiaceae</taxon>
        <taxon>Nonomuraea</taxon>
    </lineage>
</organism>
<dbReference type="SMART" id="SM00220">
    <property type="entry name" value="S_TKc"/>
    <property type="match status" value="1"/>
</dbReference>
<dbReference type="Gene3D" id="1.10.510.10">
    <property type="entry name" value="Transferase(Phosphotransferase) domain 1"/>
    <property type="match status" value="1"/>
</dbReference>
<dbReference type="InterPro" id="IPR011009">
    <property type="entry name" value="Kinase-like_dom_sf"/>
</dbReference>
<keyword evidence="6 7" id="KW-0067">ATP-binding</keyword>
<evidence type="ECO:0000256" key="7">
    <source>
        <dbReference type="PROSITE-ProRule" id="PRU10141"/>
    </source>
</evidence>
<evidence type="ECO:0000313" key="10">
    <source>
        <dbReference type="Proteomes" id="UP001596058"/>
    </source>
</evidence>
<comment type="caution">
    <text evidence="9">The sequence shown here is derived from an EMBL/GenBank/DDBJ whole genome shotgun (WGS) entry which is preliminary data.</text>
</comment>
<dbReference type="SUPFAM" id="SSF56112">
    <property type="entry name" value="Protein kinase-like (PK-like)"/>
    <property type="match status" value="1"/>
</dbReference>
<feature type="domain" description="Protein kinase" evidence="8">
    <location>
        <begin position="13"/>
        <end position="270"/>
    </location>
</feature>
<dbReference type="PANTHER" id="PTHR43671:SF13">
    <property type="entry name" value="SERINE_THREONINE-PROTEIN KINASE NEK2"/>
    <property type="match status" value="1"/>
</dbReference>
<dbReference type="Proteomes" id="UP001596058">
    <property type="component" value="Unassembled WGS sequence"/>
</dbReference>
<keyword evidence="9" id="KW-0723">Serine/threonine-protein kinase</keyword>
<evidence type="ECO:0000256" key="6">
    <source>
        <dbReference type="ARBA" id="ARBA00022840"/>
    </source>
</evidence>
<dbReference type="InterPro" id="IPR008271">
    <property type="entry name" value="Ser/Thr_kinase_AS"/>
</dbReference>
<dbReference type="CDD" id="cd14014">
    <property type="entry name" value="STKc_PknB_like"/>
    <property type="match status" value="1"/>
</dbReference>
<evidence type="ECO:0000259" key="8">
    <source>
        <dbReference type="PROSITE" id="PS50011"/>
    </source>
</evidence>
<keyword evidence="3" id="KW-0808">Transferase</keyword>